<dbReference type="Gene3D" id="3.30.1330.10">
    <property type="entry name" value="PurM-like, N-terminal domain"/>
    <property type="match status" value="1"/>
</dbReference>
<dbReference type="RefSeq" id="WP_102951794.1">
    <property type="nucleotide sequence ID" value="NZ_CP024847.1"/>
</dbReference>
<dbReference type="Proteomes" id="UP000236655">
    <property type="component" value="Chromosome"/>
</dbReference>
<evidence type="ECO:0000313" key="5">
    <source>
        <dbReference type="Proteomes" id="UP000236655"/>
    </source>
</evidence>
<evidence type="ECO:0000256" key="1">
    <source>
        <dbReference type="ARBA" id="ARBA00006243"/>
    </source>
</evidence>
<dbReference type="OrthoDB" id="9801934at2"/>
<dbReference type="AlphaFoldDB" id="A0A2I7N7S0"/>
<protein>
    <submittedName>
        <fullName evidence="4">Hydrogenase expression/formation protein HypE</fullName>
    </submittedName>
</protein>
<dbReference type="InterPro" id="IPR036921">
    <property type="entry name" value="PurM-like_N_sf"/>
</dbReference>
<dbReference type="InterPro" id="IPR010918">
    <property type="entry name" value="PurM-like_C_dom"/>
</dbReference>
<evidence type="ECO:0000313" key="4">
    <source>
        <dbReference type="EMBL" id="AUR52503.1"/>
    </source>
</evidence>
<dbReference type="SUPFAM" id="SSF55326">
    <property type="entry name" value="PurM N-terminal domain-like"/>
    <property type="match status" value="1"/>
</dbReference>
<dbReference type="NCBIfam" id="TIGR02124">
    <property type="entry name" value="hypE"/>
    <property type="match status" value="1"/>
</dbReference>
<feature type="domain" description="PurM-like C-terminal" evidence="3">
    <location>
        <begin position="165"/>
        <end position="314"/>
    </location>
</feature>
<dbReference type="InterPro" id="IPR011854">
    <property type="entry name" value="HypE"/>
</dbReference>
<evidence type="ECO:0000259" key="2">
    <source>
        <dbReference type="Pfam" id="PF00586"/>
    </source>
</evidence>
<dbReference type="InterPro" id="IPR036676">
    <property type="entry name" value="PurM-like_C_sf"/>
</dbReference>
<proteinExistence type="inferred from homology"/>
<dbReference type="Gene3D" id="3.90.650.10">
    <property type="entry name" value="PurM-like C-terminal domain"/>
    <property type="match status" value="1"/>
</dbReference>
<dbReference type="GO" id="GO:0051604">
    <property type="term" value="P:protein maturation"/>
    <property type="evidence" value="ECO:0007669"/>
    <property type="project" value="TreeGrafter"/>
</dbReference>
<dbReference type="CDD" id="cd02197">
    <property type="entry name" value="HypE"/>
    <property type="match status" value="1"/>
</dbReference>
<dbReference type="PANTHER" id="PTHR30303:SF0">
    <property type="entry name" value="CARBAMOYL DEHYDRATASE HYPE"/>
    <property type="match status" value="1"/>
</dbReference>
<keyword evidence="5" id="KW-1185">Reference proteome</keyword>
<evidence type="ECO:0000259" key="3">
    <source>
        <dbReference type="Pfam" id="PF02769"/>
    </source>
</evidence>
<reference evidence="5" key="1">
    <citation type="submission" date="2017-11" db="EMBL/GenBank/DDBJ databases">
        <authorList>
            <person name="Chan K.G."/>
            <person name="Lee L.S."/>
        </authorList>
    </citation>
    <scope>NUCLEOTIDE SEQUENCE [LARGE SCALE GENOMIC DNA]</scope>
    <source>
        <strain evidence="5">DSM 100970</strain>
    </source>
</reference>
<accession>A0A2I7N7S0</accession>
<dbReference type="KEGG" id="nba:CUN60_09395"/>
<sequence length="337" mass="36170">MKINYKGNIDLTIGAGGRAMNQLIHDLMLAEFDNEFLAQQGDQAILPPANGKLAFSTDSYVVSPLFFNGGDIGSLAINGTVNDLAAGGATPLYIAAGFIIEEGFPLAQLREIVKSMAKAAKTANVKIVTGDTKVVEKGKGDGIFINTSGIGVVENDWVATSPQTDDLVIINGAIGDHGMAIMSKRQGLNFASDISSDCAALNSLIASLAPYQKHIRIMRDPTRGGVSAVLNEWATFYNCSFEIDEEKLLVNESVRGLSEILGFDPLHIANEGKVMLVVAKDYADEICSLMKNHPLGQESRIIAKVNPASQVKVSMKTLFGGLRRVDWLNGEQLPRIC</sequence>
<dbReference type="Pfam" id="PF02769">
    <property type="entry name" value="AIRS_C"/>
    <property type="match status" value="1"/>
</dbReference>
<dbReference type="EMBL" id="CP024847">
    <property type="protein sequence ID" value="AUR52503.1"/>
    <property type="molecule type" value="Genomic_DNA"/>
</dbReference>
<dbReference type="Pfam" id="PF00586">
    <property type="entry name" value="AIRS"/>
    <property type="match status" value="1"/>
</dbReference>
<dbReference type="SUPFAM" id="SSF56042">
    <property type="entry name" value="PurM C-terminal domain-like"/>
    <property type="match status" value="1"/>
</dbReference>
<organism evidence="4 5">
    <name type="scientific">Aquella oligotrophica</name>
    <dbReference type="NCBI Taxonomy" id="2067065"/>
    <lineage>
        <taxon>Bacteria</taxon>
        <taxon>Pseudomonadati</taxon>
        <taxon>Pseudomonadota</taxon>
        <taxon>Betaproteobacteria</taxon>
        <taxon>Neisseriales</taxon>
        <taxon>Neisseriaceae</taxon>
        <taxon>Aquella</taxon>
    </lineage>
</organism>
<name>A0A2I7N7S0_9NEIS</name>
<dbReference type="PIRSF" id="PIRSF005644">
    <property type="entry name" value="Hdrgns_mtr_HypE"/>
    <property type="match status" value="1"/>
</dbReference>
<comment type="similarity">
    <text evidence="1">Belongs to the HypE family.</text>
</comment>
<dbReference type="PANTHER" id="PTHR30303">
    <property type="entry name" value="HYDROGENASE ISOENZYMES FORMATION PROTEIN HYPE"/>
    <property type="match status" value="1"/>
</dbReference>
<gene>
    <name evidence="4" type="primary">hypE</name>
    <name evidence="4" type="ORF">CUN60_09395</name>
</gene>
<dbReference type="InterPro" id="IPR016188">
    <property type="entry name" value="PurM-like_N"/>
</dbReference>
<feature type="domain" description="PurM-like N-terminal" evidence="2">
    <location>
        <begin position="42"/>
        <end position="153"/>
    </location>
</feature>